<dbReference type="STRING" id="196109.A0A136IZS0"/>
<keyword evidence="3 8" id="KW-0732">Signal</keyword>
<dbReference type="InterPro" id="IPR008972">
    <property type="entry name" value="Cupredoxin"/>
</dbReference>
<dbReference type="Gene3D" id="2.60.40.420">
    <property type="entry name" value="Cupredoxins - blue copper proteins"/>
    <property type="match status" value="3"/>
</dbReference>
<dbReference type="EMBL" id="KQ964252">
    <property type="protein sequence ID" value="KXJ90373.1"/>
    <property type="molecule type" value="Genomic_DNA"/>
</dbReference>
<evidence type="ECO:0000313" key="13">
    <source>
        <dbReference type="Proteomes" id="UP000070501"/>
    </source>
</evidence>
<dbReference type="CDD" id="cd13850">
    <property type="entry name" value="CuRO_1_Abr2_like"/>
    <property type="match status" value="1"/>
</dbReference>
<dbReference type="InterPro" id="IPR011707">
    <property type="entry name" value="Cu-oxidase-like_N"/>
</dbReference>
<dbReference type="PANTHER" id="PTHR11709:SF488">
    <property type="entry name" value="LACCASE-RELATED"/>
    <property type="match status" value="1"/>
</dbReference>
<organism evidence="12 13">
    <name type="scientific">Microdochium bolleyi</name>
    <dbReference type="NCBI Taxonomy" id="196109"/>
    <lineage>
        <taxon>Eukaryota</taxon>
        <taxon>Fungi</taxon>
        <taxon>Dikarya</taxon>
        <taxon>Ascomycota</taxon>
        <taxon>Pezizomycotina</taxon>
        <taxon>Sordariomycetes</taxon>
        <taxon>Xylariomycetidae</taxon>
        <taxon>Xylariales</taxon>
        <taxon>Microdochiaceae</taxon>
        <taxon>Microdochium</taxon>
    </lineage>
</organism>
<dbReference type="InterPro" id="IPR002355">
    <property type="entry name" value="Cu_oxidase_Cu_BS"/>
</dbReference>
<feature type="signal peptide" evidence="8">
    <location>
        <begin position="1"/>
        <end position="24"/>
    </location>
</feature>
<evidence type="ECO:0000256" key="5">
    <source>
        <dbReference type="ARBA" id="ARBA00023002"/>
    </source>
</evidence>
<keyword evidence="5" id="KW-0560">Oxidoreductase</keyword>
<proteinExistence type="inferred from homology"/>
<dbReference type="Pfam" id="PF07731">
    <property type="entry name" value="Cu-oxidase_2"/>
    <property type="match status" value="1"/>
</dbReference>
<evidence type="ECO:0000256" key="8">
    <source>
        <dbReference type="SAM" id="SignalP"/>
    </source>
</evidence>
<gene>
    <name evidence="12" type="ORF">Micbo1qcDRAFT_176182</name>
</gene>
<dbReference type="PANTHER" id="PTHR11709">
    <property type="entry name" value="MULTI-COPPER OXIDASE"/>
    <property type="match status" value="1"/>
</dbReference>
<dbReference type="SUPFAM" id="SSF49503">
    <property type="entry name" value="Cupredoxins"/>
    <property type="match status" value="3"/>
</dbReference>
<reference evidence="13" key="1">
    <citation type="submission" date="2016-02" db="EMBL/GenBank/DDBJ databases">
        <title>Draft genome sequence of Microdochium bolleyi, a fungal endophyte of beachgrass.</title>
        <authorList>
            <consortium name="DOE Joint Genome Institute"/>
            <person name="David A.S."/>
            <person name="May G."/>
            <person name="Haridas S."/>
            <person name="Lim J."/>
            <person name="Wang M."/>
            <person name="Labutti K."/>
            <person name="Lipzen A."/>
            <person name="Barry K."/>
            <person name="Grigoriev I.V."/>
        </authorList>
    </citation>
    <scope>NUCLEOTIDE SEQUENCE [LARGE SCALE GENOMIC DNA]</scope>
    <source>
        <strain evidence="13">J235TASD1</strain>
    </source>
</reference>
<feature type="domain" description="Plastocyanin-like" evidence="9">
    <location>
        <begin position="180"/>
        <end position="373"/>
    </location>
</feature>
<dbReference type="InterPro" id="IPR033138">
    <property type="entry name" value="Cu_oxidase_CS"/>
</dbReference>
<evidence type="ECO:0000313" key="12">
    <source>
        <dbReference type="EMBL" id="KXJ90373.1"/>
    </source>
</evidence>
<name>A0A136IZS0_9PEZI</name>
<evidence type="ECO:0000256" key="4">
    <source>
        <dbReference type="ARBA" id="ARBA00022737"/>
    </source>
</evidence>
<dbReference type="Proteomes" id="UP000070501">
    <property type="component" value="Unassembled WGS sequence"/>
</dbReference>
<evidence type="ECO:0000256" key="3">
    <source>
        <dbReference type="ARBA" id="ARBA00022729"/>
    </source>
</evidence>
<keyword evidence="7" id="KW-0325">Glycoprotein</keyword>
<dbReference type="GO" id="GO:0016491">
    <property type="term" value="F:oxidoreductase activity"/>
    <property type="evidence" value="ECO:0007669"/>
    <property type="project" value="UniProtKB-KW"/>
</dbReference>
<dbReference type="InterPro" id="IPR011706">
    <property type="entry name" value="Cu-oxidase_C"/>
</dbReference>
<feature type="chain" id="PRO_5007293339" evidence="8">
    <location>
        <begin position="25"/>
        <end position="624"/>
    </location>
</feature>
<dbReference type="PROSITE" id="PS00079">
    <property type="entry name" value="MULTICOPPER_OXIDASE1"/>
    <property type="match status" value="2"/>
</dbReference>
<dbReference type="InterPro" id="IPR001117">
    <property type="entry name" value="Cu-oxidase_2nd"/>
</dbReference>
<protein>
    <submittedName>
        <fullName evidence="12">Multicopper oxidase-domain-containing protein</fullName>
    </submittedName>
</protein>
<evidence type="ECO:0000259" key="10">
    <source>
        <dbReference type="Pfam" id="PF07731"/>
    </source>
</evidence>
<evidence type="ECO:0000256" key="1">
    <source>
        <dbReference type="ARBA" id="ARBA00010609"/>
    </source>
</evidence>
<dbReference type="FunFam" id="2.60.40.420:FF:000036">
    <property type="entry name" value="L-ascorbate oxidase"/>
    <property type="match status" value="1"/>
</dbReference>
<dbReference type="Pfam" id="PF00394">
    <property type="entry name" value="Cu-oxidase"/>
    <property type="match status" value="1"/>
</dbReference>
<feature type="domain" description="Plastocyanin-like" evidence="10">
    <location>
        <begin position="479"/>
        <end position="602"/>
    </location>
</feature>
<comment type="similarity">
    <text evidence="1">Belongs to the multicopper oxidase family.</text>
</comment>
<evidence type="ECO:0000256" key="2">
    <source>
        <dbReference type="ARBA" id="ARBA00022723"/>
    </source>
</evidence>
<evidence type="ECO:0000259" key="11">
    <source>
        <dbReference type="Pfam" id="PF07732"/>
    </source>
</evidence>
<dbReference type="Pfam" id="PF07732">
    <property type="entry name" value="Cu-oxidase_3"/>
    <property type="match status" value="1"/>
</dbReference>
<evidence type="ECO:0000259" key="9">
    <source>
        <dbReference type="Pfam" id="PF00394"/>
    </source>
</evidence>
<dbReference type="GO" id="GO:0005507">
    <property type="term" value="F:copper ion binding"/>
    <property type="evidence" value="ECO:0007669"/>
    <property type="project" value="InterPro"/>
</dbReference>
<dbReference type="OrthoDB" id="2121828at2759"/>
<keyword evidence="13" id="KW-1185">Reference proteome</keyword>
<keyword evidence="6" id="KW-0186">Copper</keyword>
<evidence type="ECO:0000256" key="6">
    <source>
        <dbReference type="ARBA" id="ARBA00023008"/>
    </source>
</evidence>
<keyword evidence="2" id="KW-0479">Metal-binding</keyword>
<evidence type="ECO:0000256" key="7">
    <source>
        <dbReference type="ARBA" id="ARBA00023180"/>
    </source>
</evidence>
<accession>A0A136IZS0</accession>
<dbReference type="AlphaFoldDB" id="A0A136IZS0"/>
<dbReference type="InParanoid" id="A0A136IZS0"/>
<dbReference type="InterPro" id="IPR045087">
    <property type="entry name" value="Cu-oxidase_fam"/>
</dbReference>
<dbReference type="PROSITE" id="PS00080">
    <property type="entry name" value="MULTICOPPER_OXIDASE2"/>
    <property type="match status" value="1"/>
</dbReference>
<keyword evidence="4" id="KW-0677">Repeat</keyword>
<feature type="domain" description="Plastocyanin-like" evidence="11">
    <location>
        <begin position="45"/>
        <end position="153"/>
    </location>
</feature>
<sequence>MLFAGSLGHRALNLVLMFCHLVSSLPTLHHGQPRRYELVLTWELGSPDGYQREMFKINGQFPGPLLEINQGEEVEIFVSNKSPYNTTVHYHGIEMLGTPWADGVPGITQIAIQPGCAFTYRWTATQHGTYFYHSHSDSQVNDGLYGPIVIHAAPGTAKPYGLLTKDPRALQAISKAEAERVPLLIGDWRHLTSSKEWAISKASHIEHLCFDSIIVNGKGNVNCLTPEQQAPLTTPGQLGLLGNLTLTSKSCVPPEALAALSDAIGTVDADISVIPPDLFGECTPTTTAGEVVTVTKKKCDTLTEGKWAVFDLVGAFSLHTAMISLDEVRMYVVAIDGNYIAPVPADAVLLVNGQRYTVLAHFVTPKAYKLRISSVIDPQIMYGHATIDYKVEGQEQSPSPSVPFINERGMNLTADIIVFDGMRNAIPFPAGKNVPSASVDATYKVTMGFGASISEFIFNGTARPEPDPGAPNHVPLLFDPQPGLQDNHTITVASSSSWVDYIIQVTPGQPPHPIHVHGRHFYVLGAGQGAFTWDTVDAAAKELPPGTINLVNPQLRDTFVTPASSLTAPAWLALRRASDNEGVWMIHCHIQSHLQGGMSMIIQDGTDGGIEVPKEYREYQCQAH</sequence>